<feature type="domain" description="WAP" evidence="7">
    <location>
        <begin position="30"/>
        <end position="81"/>
    </location>
</feature>
<proteinExistence type="predicted"/>
<comment type="caution">
    <text evidence="4">Lacks conserved residue(s) required for the propagation of feature annotation.</text>
</comment>
<dbReference type="Gene3D" id="2.10.70.10">
    <property type="entry name" value="Complement Module, domain 1"/>
    <property type="match status" value="1"/>
</dbReference>
<dbReference type="AlphaFoldDB" id="A0A0R3Q519"/>
<keyword evidence="9" id="KW-1185">Reference proteome</keyword>
<evidence type="ECO:0000256" key="4">
    <source>
        <dbReference type="PROSITE-ProRule" id="PRU00302"/>
    </source>
</evidence>
<evidence type="ECO:0000256" key="1">
    <source>
        <dbReference type="ARBA" id="ARBA00022729"/>
    </source>
</evidence>
<reference evidence="8" key="2">
    <citation type="submission" date="2018-11" db="EMBL/GenBank/DDBJ databases">
        <authorList>
            <consortium name="Pathogen Informatics"/>
        </authorList>
    </citation>
    <scope>NUCLEOTIDE SEQUENCE [LARGE SCALE GENOMIC DNA]</scope>
</reference>
<evidence type="ECO:0000256" key="3">
    <source>
        <dbReference type="ARBA" id="ARBA00023157"/>
    </source>
</evidence>
<evidence type="ECO:0000313" key="9">
    <source>
        <dbReference type="Proteomes" id="UP000280834"/>
    </source>
</evidence>
<evidence type="ECO:0000313" key="8">
    <source>
        <dbReference type="EMBL" id="VDO08530.1"/>
    </source>
</evidence>
<dbReference type="Proteomes" id="UP000280834">
    <property type="component" value="Unassembled WGS sequence"/>
</dbReference>
<dbReference type="InterPro" id="IPR051277">
    <property type="entry name" value="SEZ6_CSMD_C4BPB_Regulators"/>
</dbReference>
<dbReference type="InterPro" id="IPR035976">
    <property type="entry name" value="Sushi/SCR/CCP_sf"/>
</dbReference>
<feature type="chain" id="PRO_5043130520" evidence="5">
    <location>
        <begin position="33"/>
        <end position="143"/>
    </location>
</feature>
<evidence type="ECO:0000313" key="10">
    <source>
        <dbReference type="WBParaSite" id="BTMF_0000140901-mRNA-1"/>
    </source>
</evidence>
<gene>
    <name evidence="8" type="ORF">BTMF_LOCUS751</name>
</gene>
<dbReference type="PROSITE" id="PS50923">
    <property type="entry name" value="SUSHI"/>
    <property type="match status" value="1"/>
</dbReference>
<dbReference type="STRING" id="42155.A0A0R3Q519"/>
<sequence>MFKKPLFHDLFISSMLTLLLWLLLSLMAVIYSSPTTICPDVSATNRPNYCKKACTRDEQCKKNSKRCLCDGPCGLSCVNPSITCHPLVDLPNGFIRTPGDFLFGSNAEYGCNEGYVLVGPSQRRCQANREWSGTKPECRLLSE</sequence>
<dbReference type="SUPFAM" id="SSF57535">
    <property type="entry name" value="Complement control module/SCR domain"/>
    <property type="match status" value="1"/>
</dbReference>
<evidence type="ECO:0000259" key="7">
    <source>
        <dbReference type="PROSITE" id="PS51390"/>
    </source>
</evidence>
<organism evidence="10">
    <name type="scientific">Brugia timori</name>
    <dbReference type="NCBI Taxonomy" id="42155"/>
    <lineage>
        <taxon>Eukaryota</taxon>
        <taxon>Metazoa</taxon>
        <taxon>Ecdysozoa</taxon>
        <taxon>Nematoda</taxon>
        <taxon>Chromadorea</taxon>
        <taxon>Rhabditida</taxon>
        <taxon>Spirurina</taxon>
        <taxon>Spiruromorpha</taxon>
        <taxon>Filarioidea</taxon>
        <taxon>Onchocercidae</taxon>
        <taxon>Brugia</taxon>
    </lineage>
</organism>
<dbReference type="InterPro" id="IPR008197">
    <property type="entry name" value="WAP_dom"/>
</dbReference>
<dbReference type="Pfam" id="PF00084">
    <property type="entry name" value="Sushi"/>
    <property type="match status" value="1"/>
</dbReference>
<dbReference type="InterPro" id="IPR000436">
    <property type="entry name" value="Sushi_SCR_CCP_dom"/>
</dbReference>
<keyword evidence="1 5" id="KW-0732">Signal</keyword>
<feature type="disulfide bond" evidence="4">
    <location>
        <begin position="111"/>
        <end position="138"/>
    </location>
</feature>
<feature type="domain" description="Sushi" evidence="6">
    <location>
        <begin position="75"/>
        <end position="140"/>
    </location>
</feature>
<dbReference type="GO" id="GO:0005576">
    <property type="term" value="C:extracellular region"/>
    <property type="evidence" value="ECO:0007669"/>
    <property type="project" value="InterPro"/>
</dbReference>
<protein>
    <submittedName>
        <fullName evidence="10">Sushi domain-containing protein</fullName>
    </submittedName>
</protein>
<keyword evidence="2" id="KW-0677">Repeat</keyword>
<dbReference type="WBParaSite" id="BTMF_0000140901-mRNA-1">
    <property type="protein sequence ID" value="BTMF_0000140901-mRNA-1"/>
    <property type="gene ID" value="BTMF_0000140901"/>
</dbReference>
<dbReference type="PANTHER" id="PTHR45656:SF4">
    <property type="entry name" value="PROTEIN CBR-CLEC-78"/>
    <property type="match status" value="1"/>
</dbReference>
<evidence type="ECO:0000259" key="6">
    <source>
        <dbReference type="PROSITE" id="PS50923"/>
    </source>
</evidence>
<evidence type="ECO:0000256" key="2">
    <source>
        <dbReference type="ARBA" id="ARBA00022737"/>
    </source>
</evidence>
<accession>A0A0R3Q519</accession>
<keyword evidence="4" id="KW-0768">Sushi</keyword>
<dbReference type="Pfam" id="PF00095">
    <property type="entry name" value="WAP"/>
    <property type="match status" value="1"/>
</dbReference>
<dbReference type="SMART" id="SM00032">
    <property type="entry name" value="CCP"/>
    <property type="match status" value="1"/>
</dbReference>
<keyword evidence="3 4" id="KW-1015">Disulfide bond</keyword>
<reference evidence="10" key="1">
    <citation type="submission" date="2017-02" db="UniProtKB">
        <authorList>
            <consortium name="WormBaseParasite"/>
        </authorList>
    </citation>
    <scope>IDENTIFICATION</scope>
</reference>
<dbReference type="CDD" id="cd00033">
    <property type="entry name" value="CCP"/>
    <property type="match status" value="1"/>
</dbReference>
<evidence type="ECO:0000256" key="5">
    <source>
        <dbReference type="SAM" id="SignalP"/>
    </source>
</evidence>
<dbReference type="GO" id="GO:0030414">
    <property type="term" value="F:peptidase inhibitor activity"/>
    <property type="evidence" value="ECO:0007669"/>
    <property type="project" value="InterPro"/>
</dbReference>
<dbReference type="PROSITE" id="PS51390">
    <property type="entry name" value="WAP"/>
    <property type="match status" value="1"/>
</dbReference>
<dbReference type="PANTHER" id="PTHR45656">
    <property type="entry name" value="PROTEIN CBR-CLEC-78"/>
    <property type="match status" value="1"/>
</dbReference>
<name>A0A0R3Q519_9BILA</name>
<dbReference type="EMBL" id="UZAG01000471">
    <property type="protein sequence ID" value="VDO08530.1"/>
    <property type="molecule type" value="Genomic_DNA"/>
</dbReference>
<feature type="signal peptide" evidence="5">
    <location>
        <begin position="1"/>
        <end position="32"/>
    </location>
</feature>